<dbReference type="Proteomes" id="UP000593719">
    <property type="component" value="Chromosome"/>
</dbReference>
<evidence type="ECO:0008006" key="3">
    <source>
        <dbReference type="Google" id="ProtNLM"/>
    </source>
</evidence>
<keyword evidence="2" id="KW-1185">Reference proteome</keyword>
<name>A0A7M1AZI1_9BACT</name>
<protein>
    <recommendedName>
        <fullName evidence="3">Type II secretion system protein</fullName>
    </recommendedName>
</protein>
<evidence type="ECO:0000313" key="1">
    <source>
        <dbReference type="EMBL" id="QOP42909.1"/>
    </source>
</evidence>
<dbReference type="KEGG" id="ssei:FJR45_02665"/>
<evidence type="ECO:0000313" key="2">
    <source>
        <dbReference type="Proteomes" id="UP000593719"/>
    </source>
</evidence>
<proteinExistence type="predicted"/>
<organism evidence="1 2">
    <name type="scientific">Sulfurimonas sediminis</name>
    <dbReference type="NCBI Taxonomy" id="2590020"/>
    <lineage>
        <taxon>Bacteria</taxon>
        <taxon>Pseudomonadati</taxon>
        <taxon>Campylobacterota</taxon>
        <taxon>Epsilonproteobacteria</taxon>
        <taxon>Campylobacterales</taxon>
        <taxon>Sulfurimonadaceae</taxon>
        <taxon>Sulfurimonas</taxon>
    </lineage>
</organism>
<dbReference type="EMBL" id="CP041235">
    <property type="protein sequence ID" value="QOP42909.1"/>
    <property type="molecule type" value="Genomic_DNA"/>
</dbReference>
<reference evidence="1 2" key="1">
    <citation type="submission" date="2019-06" db="EMBL/GenBank/DDBJ databases">
        <title>Sulfurimonas gotlandica sp. nov., a chemoautotrophic and psychrotolerant epsilonproteobacterium isolated from a pelagic redoxcline, and an emended description of the genus Sulfurimonas.</title>
        <authorList>
            <person name="Wang S."/>
            <person name="Jiang L."/>
            <person name="Shao Z."/>
        </authorList>
    </citation>
    <scope>NUCLEOTIDE SEQUENCE [LARGE SCALE GENOMIC DNA]</scope>
    <source>
        <strain evidence="1 2">S2-6</strain>
    </source>
</reference>
<dbReference type="RefSeq" id="WP_193151229.1">
    <property type="nucleotide sequence ID" value="NZ_CP041235.1"/>
</dbReference>
<sequence length="153" mass="16982">MRSGFNLLMAIFIILLLAGASVLTLKYTSISAKHFANSYIKEQAEIFSQSVLETTILKIEGTDRSTECLTLFSLDSADGKFTADVNISKYYLYGDDYDSAIGTNCNSVKKRIQTEESNGYVLINITVQTNSSNNKIGDYISPVRIVTRSLQRP</sequence>
<gene>
    <name evidence="1" type="ORF">FJR45_02665</name>
</gene>
<dbReference type="AlphaFoldDB" id="A0A7M1AZI1"/>
<accession>A0A7M1AZI1</accession>